<evidence type="ECO:0000256" key="11">
    <source>
        <dbReference type="ARBA" id="ARBA00060830"/>
    </source>
</evidence>
<reference evidence="16 17" key="1">
    <citation type="submission" date="2010-12" db="EMBL/GenBank/DDBJ databases">
        <authorList>
            <person name="Muzny D."/>
            <person name="Qin X."/>
            <person name="Deng J."/>
            <person name="Jiang H."/>
            <person name="Liu Y."/>
            <person name="Qu J."/>
            <person name="Song X.-Z."/>
            <person name="Zhang L."/>
            <person name="Thornton R."/>
            <person name="Coyle M."/>
            <person name="Francisco L."/>
            <person name="Jackson L."/>
            <person name="Javaid M."/>
            <person name="Korchina V."/>
            <person name="Kovar C."/>
            <person name="Mata R."/>
            <person name="Mathew T."/>
            <person name="Ngo R."/>
            <person name="Nguyen L."/>
            <person name="Nguyen N."/>
            <person name="Okwuonu G."/>
            <person name="Ongeri F."/>
            <person name="Pham C."/>
            <person name="Simmons D."/>
            <person name="Wilczek-Boney K."/>
            <person name="Hale W."/>
            <person name="Jakkamsetti A."/>
            <person name="Pham P."/>
            <person name="Ruth R."/>
            <person name="San Lucas F."/>
            <person name="Warren J."/>
            <person name="Zhang J."/>
            <person name="Zhao Z."/>
            <person name="Zhou C."/>
            <person name="Zhu D."/>
            <person name="Lee S."/>
            <person name="Bess C."/>
            <person name="Blankenburg K."/>
            <person name="Forbes L."/>
            <person name="Fu Q."/>
            <person name="Gubbala S."/>
            <person name="Hirani K."/>
            <person name="Jayaseelan J.C."/>
            <person name="Lara F."/>
            <person name="Munidasa M."/>
            <person name="Palculict T."/>
            <person name="Patil S."/>
            <person name="Pu L.-L."/>
            <person name="Saada N."/>
            <person name="Tang L."/>
            <person name="Weissenberger G."/>
            <person name="Zhu Y."/>
            <person name="Hemphill L."/>
            <person name="Shang Y."/>
            <person name="Youmans B."/>
            <person name="Ayvaz T."/>
            <person name="Ross M."/>
            <person name="Santibanez J."/>
            <person name="Aqrawi P."/>
            <person name="Gross S."/>
            <person name="Joshi V."/>
            <person name="Fowler G."/>
            <person name="Nazareth L."/>
            <person name="Reid J."/>
            <person name="Worley K."/>
            <person name="Petrosino J."/>
            <person name="Highlander S."/>
            <person name="Gibbs R."/>
        </authorList>
    </citation>
    <scope>NUCLEOTIDE SEQUENCE [LARGE SCALE GENOMIC DNA]</scope>
    <source>
        <strain evidence="16 17">ATCC 23263</strain>
    </source>
</reference>
<dbReference type="InterPro" id="IPR010978">
    <property type="entry name" value="tRNA-bd_arm"/>
</dbReference>
<dbReference type="GO" id="GO:0005524">
    <property type="term" value="F:ATP binding"/>
    <property type="evidence" value="ECO:0007669"/>
    <property type="project" value="UniProtKB-UniRule"/>
</dbReference>
<dbReference type="InterPro" id="IPR009008">
    <property type="entry name" value="Val/Leu/Ile-tRNA-synth_edit"/>
</dbReference>
<dbReference type="InterPro" id="IPR013155">
    <property type="entry name" value="M/V/L/I-tRNA-synth_anticd-bd"/>
</dbReference>
<dbReference type="FunFam" id="1.10.287.380:FF:000001">
    <property type="entry name" value="Valine--tRNA ligase"/>
    <property type="match status" value="1"/>
</dbReference>
<dbReference type="RefSeq" id="WP_006598163.1">
    <property type="nucleotide sequence ID" value="NZ_GL622359.1"/>
</dbReference>
<dbReference type="Pfam" id="PF00133">
    <property type="entry name" value="tRNA-synt_1"/>
    <property type="match status" value="1"/>
</dbReference>
<dbReference type="InterPro" id="IPR033705">
    <property type="entry name" value="Anticodon_Ia_Val"/>
</dbReference>
<dbReference type="SUPFAM" id="SSF46589">
    <property type="entry name" value="tRNA-binding arm"/>
    <property type="match status" value="1"/>
</dbReference>
<dbReference type="Pfam" id="PF10458">
    <property type="entry name" value="Val_tRNA-synt_C"/>
    <property type="match status" value="1"/>
</dbReference>
<evidence type="ECO:0000256" key="7">
    <source>
        <dbReference type="ARBA" id="ARBA00022917"/>
    </source>
</evidence>
<keyword evidence="3 12" id="KW-0963">Cytoplasm</keyword>
<evidence type="ECO:0000256" key="1">
    <source>
        <dbReference type="ARBA" id="ARBA00004496"/>
    </source>
</evidence>
<feature type="domain" description="Methionyl/Valyl/Leucyl/Isoleucyl-tRNA synthetase anticodon-binding" evidence="14">
    <location>
        <begin position="608"/>
        <end position="755"/>
    </location>
</feature>
<dbReference type="InterPro" id="IPR002300">
    <property type="entry name" value="aa-tRNA-synth_Ia"/>
</dbReference>
<dbReference type="FunFam" id="1.10.730.10:FF:000014">
    <property type="entry name" value="Valine--tRNA ligase"/>
    <property type="match status" value="1"/>
</dbReference>
<sequence length="880" mass="100697">MKKEMSKVYEPHEVENRIYDWWRNAGYFKPEVHPNGEAYTIIMPPPNITGQLHMGHAFDNTLQDALIRFKRMQGYAALWVPGMDHASIATEVKVLNQIKEEENRSKSDLTREEFLEYAWDWAKFYRNRIRQQITKLGASCDWDRERFTMDEGCSKAVKSTFVRLYEAGLIYKGSRIINWCPDCQTALSDAEVEYEEENGHLWHLRYPYADGEGEVVVATTRPETMLGDTGVAVNPADERYTDLVSRDVMLPLVNRRIPVVADDYVDMAFGTGVVKMTPAHDPNDYAVGKRHNLEEINIMNEDGTMNDKCGKYAGMDRYECREAILKDLDAQGYLVKTEDHVHNVGHCYRCHTTVETMTSEQWFVDMKPLAEPAIAAVQQSKTRFIPERFEKIYFNWMENVRDWCISRQLWWGHRIPAWTCDDCGELIVAEETPAVCPKCGHTHLTQDPDVLDTWFSSALWPFSTIGWPEDTDDLKKFYPNDVLVTGYDIIFFWVARMIFMGIDAMGEVPFSDVYIHGLIRDAQGRKMSKSLGNGIDPLEVIEDYSADALRFAIITGNSAGNDIRWTQDKIESSRNFLNKIWNASRFVLMNMTEDTDLDVKNVRLELTDKWILSRLNQTIAEATANMEKYELGIAASKIYDFTWSEFCDWYIEMVKPRFNSDDAVSKKAALTTLNYVLQNILKLLHPVTPFITEEIYHYLPASDKAIIVAPWPKADDALIFEAEEKQVTYLMGAIRAIRKIRKETGVPSKKQADVFVTTDNAADIAVLTAALDMLGKMAGVSAVHAIDLDEVKADYVAAVVEDSTLYLALNDLVDKERELARLNKEKTKIEKDLKQTSGKLKNEKFLANAPDAVIEKEKGKDRENREKLAQVCDRIQALEA</sequence>
<dbReference type="GO" id="GO:0004832">
    <property type="term" value="F:valine-tRNA ligase activity"/>
    <property type="evidence" value="ECO:0007669"/>
    <property type="project" value="UniProtKB-UniRule"/>
</dbReference>
<keyword evidence="5 12" id="KW-0547">Nucleotide-binding</keyword>
<dbReference type="HAMAP" id="MF_02004">
    <property type="entry name" value="Val_tRNA_synth_type1"/>
    <property type="match status" value="1"/>
</dbReference>
<dbReference type="InterPro" id="IPR014729">
    <property type="entry name" value="Rossmann-like_a/b/a_fold"/>
</dbReference>
<evidence type="ECO:0000256" key="2">
    <source>
        <dbReference type="ARBA" id="ARBA00011245"/>
    </source>
</evidence>
<feature type="short sequence motif" description="'HIGH' region" evidence="12">
    <location>
        <begin position="46"/>
        <end position="56"/>
    </location>
</feature>
<dbReference type="HOGENOM" id="CLU_001493_0_2_9"/>
<dbReference type="SUPFAM" id="SSF50677">
    <property type="entry name" value="ValRS/IleRS/LeuRS editing domain"/>
    <property type="match status" value="1"/>
</dbReference>
<dbReference type="PRINTS" id="PR00986">
    <property type="entry name" value="TRNASYNTHVAL"/>
</dbReference>
<dbReference type="InterPro" id="IPR019499">
    <property type="entry name" value="Val-tRNA_synth_tRNA-bd"/>
</dbReference>
<dbReference type="PANTHER" id="PTHR11946">
    <property type="entry name" value="VALYL-TRNA SYNTHETASES"/>
    <property type="match status" value="1"/>
</dbReference>
<dbReference type="InterPro" id="IPR002303">
    <property type="entry name" value="Valyl-tRNA_ligase"/>
</dbReference>
<dbReference type="Gene3D" id="1.10.730.10">
    <property type="entry name" value="Isoleucyl-tRNA Synthetase, Domain 1"/>
    <property type="match status" value="1"/>
</dbReference>
<comment type="catalytic activity">
    <reaction evidence="10 12">
        <text>tRNA(Val) + L-valine + ATP = L-valyl-tRNA(Val) + AMP + diphosphate</text>
        <dbReference type="Rhea" id="RHEA:10704"/>
        <dbReference type="Rhea" id="RHEA-COMP:9672"/>
        <dbReference type="Rhea" id="RHEA-COMP:9708"/>
        <dbReference type="ChEBI" id="CHEBI:30616"/>
        <dbReference type="ChEBI" id="CHEBI:33019"/>
        <dbReference type="ChEBI" id="CHEBI:57762"/>
        <dbReference type="ChEBI" id="CHEBI:78442"/>
        <dbReference type="ChEBI" id="CHEBI:78537"/>
        <dbReference type="ChEBI" id="CHEBI:456215"/>
        <dbReference type="EC" id="6.1.1.9"/>
    </reaction>
</comment>
<evidence type="ECO:0000313" key="16">
    <source>
        <dbReference type="EMBL" id="EFV02143.1"/>
    </source>
</evidence>
<dbReference type="FunFam" id="3.40.50.620:FF:000032">
    <property type="entry name" value="Valine--tRNA ligase"/>
    <property type="match status" value="1"/>
</dbReference>
<name>E6MFF6_9FIRM</name>
<dbReference type="PANTHER" id="PTHR11946:SF93">
    <property type="entry name" value="VALINE--TRNA LIGASE, CHLOROPLASTIC_MITOCHONDRIAL 2"/>
    <property type="match status" value="1"/>
</dbReference>
<evidence type="ECO:0000256" key="10">
    <source>
        <dbReference type="ARBA" id="ARBA00047552"/>
    </source>
</evidence>
<dbReference type="Gene3D" id="3.90.740.10">
    <property type="entry name" value="Valyl/Leucyl/Isoleucyl-tRNA synthetase, editing domain"/>
    <property type="match status" value="1"/>
</dbReference>
<protein>
    <recommendedName>
        <fullName evidence="12">Valine--tRNA ligase</fullName>
        <ecNumber evidence="12">6.1.1.9</ecNumber>
    </recommendedName>
    <alternativeName>
        <fullName evidence="12">Valyl-tRNA synthetase</fullName>
        <shortName evidence="12">ValRS</shortName>
    </alternativeName>
</protein>
<dbReference type="PROSITE" id="PS00178">
    <property type="entry name" value="AA_TRNA_LIGASE_I"/>
    <property type="match status" value="1"/>
</dbReference>
<feature type="binding site" evidence="12">
    <location>
        <position position="529"/>
    </location>
    <ligand>
        <name>ATP</name>
        <dbReference type="ChEBI" id="CHEBI:30616"/>
    </ligand>
</feature>
<dbReference type="Gene3D" id="3.40.50.620">
    <property type="entry name" value="HUPs"/>
    <property type="match status" value="3"/>
</dbReference>
<dbReference type="InterPro" id="IPR001412">
    <property type="entry name" value="aa-tRNA-synth_I_CS"/>
</dbReference>
<keyword evidence="6 12" id="KW-0067">ATP-binding</keyword>
<evidence type="ECO:0000256" key="3">
    <source>
        <dbReference type="ARBA" id="ARBA00022490"/>
    </source>
</evidence>
<dbReference type="Pfam" id="PF08264">
    <property type="entry name" value="Anticodon_1"/>
    <property type="match status" value="1"/>
</dbReference>
<feature type="domain" description="Valyl-tRNA synthetase tRNA-binding arm" evidence="15">
    <location>
        <begin position="816"/>
        <end position="878"/>
    </location>
</feature>
<dbReference type="SUPFAM" id="SSF47323">
    <property type="entry name" value="Anticodon-binding domain of a subclass of class I aminoacyl-tRNA synthetases"/>
    <property type="match status" value="1"/>
</dbReference>
<dbReference type="Proteomes" id="UP000004754">
    <property type="component" value="Unassembled WGS sequence"/>
</dbReference>
<dbReference type="NCBIfam" id="NF004349">
    <property type="entry name" value="PRK05729.1"/>
    <property type="match status" value="1"/>
</dbReference>
<evidence type="ECO:0000256" key="9">
    <source>
        <dbReference type="ARBA" id="ARBA00023146"/>
    </source>
</evidence>
<dbReference type="STRING" id="887929.HMP0721_0739"/>
<keyword evidence="7 12" id="KW-0648">Protein biosynthesis</keyword>
<organism evidence="16 17">
    <name type="scientific">Pseudoramibacter alactolyticus ATCC 23263</name>
    <dbReference type="NCBI Taxonomy" id="887929"/>
    <lineage>
        <taxon>Bacteria</taxon>
        <taxon>Bacillati</taxon>
        <taxon>Bacillota</taxon>
        <taxon>Clostridia</taxon>
        <taxon>Eubacteriales</taxon>
        <taxon>Eubacteriaceae</taxon>
        <taxon>Pseudoramibacter</taxon>
    </lineage>
</organism>
<feature type="coiled-coil region" evidence="12">
    <location>
        <begin position="805"/>
        <end position="839"/>
    </location>
</feature>
<accession>E6MFF6</accession>
<feature type="domain" description="Aminoacyl-tRNA synthetase class Ia" evidence="13">
    <location>
        <begin position="18"/>
        <end position="565"/>
    </location>
</feature>
<dbReference type="GO" id="GO:0005829">
    <property type="term" value="C:cytosol"/>
    <property type="evidence" value="ECO:0007669"/>
    <property type="project" value="TreeGrafter"/>
</dbReference>
<evidence type="ECO:0000313" key="17">
    <source>
        <dbReference type="Proteomes" id="UP000004754"/>
    </source>
</evidence>
<comment type="subunit">
    <text evidence="2 12">Monomer.</text>
</comment>
<evidence type="ECO:0000259" key="14">
    <source>
        <dbReference type="Pfam" id="PF08264"/>
    </source>
</evidence>
<comment type="domain">
    <text evidence="12">The C-terminal coiled-coil domain is crucial for aminoacylation activity.</text>
</comment>
<dbReference type="SUPFAM" id="SSF52374">
    <property type="entry name" value="Nucleotidylyl transferase"/>
    <property type="match status" value="1"/>
</dbReference>
<evidence type="ECO:0000256" key="6">
    <source>
        <dbReference type="ARBA" id="ARBA00022840"/>
    </source>
</evidence>
<proteinExistence type="inferred from homology"/>
<evidence type="ECO:0000256" key="4">
    <source>
        <dbReference type="ARBA" id="ARBA00022598"/>
    </source>
</evidence>
<evidence type="ECO:0000259" key="13">
    <source>
        <dbReference type="Pfam" id="PF00133"/>
    </source>
</evidence>
<feature type="short sequence motif" description="'KMSKS' region" evidence="12">
    <location>
        <begin position="526"/>
        <end position="530"/>
    </location>
</feature>
<dbReference type="AlphaFoldDB" id="E6MFF6"/>
<comment type="function">
    <text evidence="12">Catalyzes the attachment of valine to tRNA(Val). As ValRS can inadvertently accommodate and process structurally similar amino acids such as threonine, to avoid such errors, it has a 'posttransfer' editing activity that hydrolyzes mischarged Thr-tRNA(Val) in a tRNA-dependent manner.</text>
</comment>
<evidence type="ECO:0000256" key="8">
    <source>
        <dbReference type="ARBA" id="ARBA00023054"/>
    </source>
</evidence>
<evidence type="ECO:0000256" key="5">
    <source>
        <dbReference type="ARBA" id="ARBA00022741"/>
    </source>
</evidence>
<dbReference type="Gene3D" id="1.10.287.380">
    <property type="entry name" value="Valyl-tRNA synthetase, C-terminal domain"/>
    <property type="match status" value="1"/>
</dbReference>
<comment type="similarity">
    <text evidence="11 12">Belongs to the class-I aminoacyl-tRNA synthetase family. ValS type 1 subfamily.</text>
</comment>
<dbReference type="CDD" id="cd00817">
    <property type="entry name" value="ValRS_core"/>
    <property type="match status" value="1"/>
</dbReference>
<dbReference type="EMBL" id="AEQN01000012">
    <property type="protein sequence ID" value="EFV02143.1"/>
    <property type="molecule type" value="Genomic_DNA"/>
</dbReference>
<dbReference type="FunFam" id="3.40.50.620:FF:000098">
    <property type="entry name" value="Valine--tRNA ligase"/>
    <property type="match status" value="1"/>
</dbReference>
<keyword evidence="17" id="KW-1185">Reference proteome</keyword>
<dbReference type="InterPro" id="IPR009080">
    <property type="entry name" value="tRNAsynth_Ia_anticodon-bd"/>
</dbReference>
<dbReference type="eggNOG" id="COG0525">
    <property type="taxonomic scope" value="Bacteria"/>
</dbReference>
<evidence type="ECO:0000256" key="12">
    <source>
        <dbReference type="HAMAP-Rule" id="MF_02004"/>
    </source>
</evidence>
<dbReference type="FunFam" id="3.90.740.10:FF:000005">
    <property type="entry name" value="Valine--tRNA ligase, mitochondrial"/>
    <property type="match status" value="1"/>
</dbReference>
<dbReference type="GO" id="GO:0002161">
    <property type="term" value="F:aminoacyl-tRNA deacylase activity"/>
    <property type="evidence" value="ECO:0007669"/>
    <property type="project" value="InterPro"/>
</dbReference>
<dbReference type="EC" id="6.1.1.9" evidence="12"/>
<dbReference type="OrthoDB" id="9810365at2"/>
<keyword evidence="9 12" id="KW-0030">Aminoacyl-tRNA synthetase</keyword>
<keyword evidence="8 12" id="KW-0175">Coiled coil</keyword>
<dbReference type="NCBIfam" id="TIGR00422">
    <property type="entry name" value="valS"/>
    <property type="match status" value="1"/>
</dbReference>
<dbReference type="InterPro" id="IPR037118">
    <property type="entry name" value="Val-tRNA_synth_C_sf"/>
</dbReference>
<gene>
    <name evidence="12 16" type="primary">valS</name>
    <name evidence="16" type="ORF">HMP0721_0739</name>
</gene>
<evidence type="ECO:0000259" key="15">
    <source>
        <dbReference type="Pfam" id="PF10458"/>
    </source>
</evidence>
<comment type="subcellular location">
    <subcellularLocation>
        <location evidence="1 12">Cytoplasm</location>
    </subcellularLocation>
</comment>
<dbReference type="CDD" id="cd07962">
    <property type="entry name" value="Anticodon_Ia_Val"/>
    <property type="match status" value="1"/>
</dbReference>
<keyword evidence="4 12" id="KW-0436">Ligase</keyword>
<dbReference type="GO" id="GO:0006438">
    <property type="term" value="P:valyl-tRNA aminoacylation"/>
    <property type="evidence" value="ECO:0007669"/>
    <property type="project" value="UniProtKB-UniRule"/>
</dbReference>
<comment type="caution">
    <text evidence="16">The sequence shown here is derived from an EMBL/GenBank/DDBJ whole genome shotgun (WGS) entry which is preliminary data.</text>
</comment>
<comment type="domain">
    <text evidence="12">ValRS has two distinct active sites: one for aminoacylation and one for editing. The misactivated threonine is translocated from the active site to the editing site.</text>
</comment>